<dbReference type="Proteomes" id="UP000031572">
    <property type="component" value="Unassembled WGS sequence"/>
</dbReference>
<dbReference type="GO" id="GO:0003700">
    <property type="term" value="F:DNA-binding transcription factor activity"/>
    <property type="evidence" value="ECO:0007669"/>
    <property type="project" value="InterPro"/>
</dbReference>
<comment type="caution">
    <text evidence="6">The sequence shown here is derived from an EMBL/GenBank/DDBJ whole genome shotgun (WGS) entry which is preliminary data.</text>
</comment>
<accession>A0A0C1Y348</accession>
<dbReference type="InterPro" id="IPR036388">
    <property type="entry name" value="WH-like_DNA-bd_sf"/>
</dbReference>
<protein>
    <recommendedName>
        <fullName evidence="5">HTH lysR-type domain-containing protein</fullName>
    </recommendedName>
</protein>
<keyword evidence="2" id="KW-0805">Transcription regulation</keyword>
<evidence type="ECO:0000256" key="4">
    <source>
        <dbReference type="ARBA" id="ARBA00023163"/>
    </source>
</evidence>
<dbReference type="AlphaFoldDB" id="A0A0C1Y348"/>
<dbReference type="SUPFAM" id="SSF46785">
    <property type="entry name" value="Winged helix' DNA-binding domain"/>
    <property type="match status" value="1"/>
</dbReference>
<keyword evidence="4" id="KW-0804">Transcription</keyword>
<evidence type="ECO:0000313" key="6">
    <source>
        <dbReference type="EMBL" id="KIF81513.1"/>
    </source>
</evidence>
<dbReference type="InterPro" id="IPR005119">
    <property type="entry name" value="LysR_subst-bd"/>
</dbReference>
<keyword evidence="7" id="KW-1185">Reference proteome</keyword>
<dbReference type="Gene3D" id="3.40.190.10">
    <property type="entry name" value="Periplasmic binding protein-like II"/>
    <property type="match status" value="2"/>
</dbReference>
<dbReference type="PRINTS" id="PR00039">
    <property type="entry name" value="HTHLYSR"/>
</dbReference>
<dbReference type="RefSeq" id="WP_040040337.1">
    <property type="nucleotide sequence ID" value="NZ_JWJG01000028.1"/>
</dbReference>
<evidence type="ECO:0000256" key="3">
    <source>
        <dbReference type="ARBA" id="ARBA00023125"/>
    </source>
</evidence>
<evidence type="ECO:0000259" key="5">
    <source>
        <dbReference type="PROSITE" id="PS50931"/>
    </source>
</evidence>
<dbReference type="GO" id="GO:0003677">
    <property type="term" value="F:DNA binding"/>
    <property type="evidence" value="ECO:0007669"/>
    <property type="project" value="UniProtKB-KW"/>
</dbReference>
<dbReference type="InterPro" id="IPR050950">
    <property type="entry name" value="HTH-type_LysR_regulators"/>
</dbReference>
<dbReference type="Gene3D" id="1.10.10.10">
    <property type="entry name" value="Winged helix-like DNA-binding domain superfamily/Winged helix DNA-binding domain"/>
    <property type="match status" value="1"/>
</dbReference>
<comment type="similarity">
    <text evidence="1">Belongs to the LysR transcriptional regulatory family.</text>
</comment>
<dbReference type="GO" id="GO:0005829">
    <property type="term" value="C:cytosol"/>
    <property type="evidence" value="ECO:0007669"/>
    <property type="project" value="TreeGrafter"/>
</dbReference>
<dbReference type="SUPFAM" id="SSF53850">
    <property type="entry name" value="Periplasmic binding protein-like II"/>
    <property type="match status" value="1"/>
</dbReference>
<proteinExistence type="inferred from homology"/>
<evidence type="ECO:0000256" key="1">
    <source>
        <dbReference type="ARBA" id="ARBA00009437"/>
    </source>
</evidence>
<reference evidence="6 7" key="1">
    <citation type="submission" date="2014-12" db="EMBL/GenBank/DDBJ databases">
        <title>Denitrispirillum autotrophicum gen. nov., sp. nov., Denitrifying, Facultatively Autotrophic Bacteria Isolated from Rice Paddy Soil.</title>
        <authorList>
            <person name="Ishii S."/>
            <person name="Ashida N."/>
            <person name="Ohno H."/>
            <person name="Otsuka S."/>
            <person name="Yokota A."/>
            <person name="Senoo K."/>
        </authorList>
    </citation>
    <scope>NUCLEOTIDE SEQUENCE [LARGE SCALE GENOMIC DNA]</scope>
    <source>
        <strain evidence="6 7">TSA66</strain>
    </source>
</reference>
<gene>
    <name evidence="6" type="ORF">TSA66_13000</name>
</gene>
<sequence>MNLKQLQHFVTLAESGNVHKASARLNISQPALSKSIRTLEEDLDVVLFERLSRGVRLTPVGQWLLSRSSSLLSDVQQLHTEIDLIKRQANGSVRIAAGTVLCSSLIPIALARLREVAANVQIAVESGYWDQQKHMLLNGEIDFFVADSRELEDIIEFELVQLPAEPICVYVRSGHALLKKKKPALSDLQRYPFTGLTKIPKELERVLAMYPELPAGMLSASAVASNDFGLLRASAALTDVLFFSPPSAVQDQIRRRELVRLNLPLPPQLQTHFAIVWLKSRQLSTSAELMKRTIMECALQHFQTGTSLPASV</sequence>
<dbReference type="OrthoDB" id="5914299at2"/>
<evidence type="ECO:0000313" key="7">
    <source>
        <dbReference type="Proteomes" id="UP000031572"/>
    </source>
</evidence>
<dbReference type="EMBL" id="JWJG01000028">
    <property type="protein sequence ID" value="KIF81513.1"/>
    <property type="molecule type" value="Genomic_DNA"/>
</dbReference>
<dbReference type="PANTHER" id="PTHR30419">
    <property type="entry name" value="HTH-TYPE TRANSCRIPTIONAL REGULATOR YBHD"/>
    <property type="match status" value="1"/>
</dbReference>
<dbReference type="InterPro" id="IPR036390">
    <property type="entry name" value="WH_DNA-bd_sf"/>
</dbReference>
<organism evidence="6 7">
    <name type="scientific">Noviherbaspirillum autotrophicum</name>
    <dbReference type="NCBI Taxonomy" id="709839"/>
    <lineage>
        <taxon>Bacteria</taxon>
        <taxon>Pseudomonadati</taxon>
        <taxon>Pseudomonadota</taxon>
        <taxon>Betaproteobacteria</taxon>
        <taxon>Burkholderiales</taxon>
        <taxon>Oxalobacteraceae</taxon>
        <taxon>Noviherbaspirillum</taxon>
    </lineage>
</organism>
<feature type="domain" description="HTH lysR-type" evidence="5">
    <location>
        <begin position="1"/>
        <end position="58"/>
    </location>
</feature>
<dbReference type="STRING" id="709839.TSA66_13000"/>
<evidence type="ECO:0000256" key="2">
    <source>
        <dbReference type="ARBA" id="ARBA00023015"/>
    </source>
</evidence>
<dbReference type="PANTHER" id="PTHR30419:SF30">
    <property type="entry name" value="LYSR FAMILY TRANSCRIPTIONAL REGULATOR"/>
    <property type="match status" value="1"/>
</dbReference>
<name>A0A0C1Y348_9BURK</name>
<dbReference type="Pfam" id="PF00126">
    <property type="entry name" value="HTH_1"/>
    <property type="match status" value="1"/>
</dbReference>
<keyword evidence="3" id="KW-0238">DNA-binding</keyword>
<dbReference type="PROSITE" id="PS50931">
    <property type="entry name" value="HTH_LYSR"/>
    <property type="match status" value="1"/>
</dbReference>
<dbReference type="InterPro" id="IPR000847">
    <property type="entry name" value="LysR_HTH_N"/>
</dbReference>
<dbReference type="FunFam" id="1.10.10.10:FF:000001">
    <property type="entry name" value="LysR family transcriptional regulator"/>
    <property type="match status" value="1"/>
</dbReference>
<dbReference type="Pfam" id="PF03466">
    <property type="entry name" value="LysR_substrate"/>
    <property type="match status" value="1"/>
</dbReference>